<comment type="caution">
    <text evidence="2">The sequence shown here is derived from an EMBL/GenBank/DDBJ whole genome shotgun (WGS) entry which is preliminary data.</text>
</comment>
<feature type="transmembrane region" description="Helical" evidence="1">
    <location>
        <begin position="6"/>
        <end position="29"/>
    </location>
</feature>
<reference evidence="2" key="1">
    <citation type="submission" date="2023-08" db="EMBL/GenBank/DDBJ databases">
        <authorList>
            <person name="Chen Y."/>
            <person name="Shah S."/>
            <person name="Dougan E. K."/>
            <person name="Thang M."/>
            <person name="Chan C."/>
        </authorList>
    </citation>
    <scope>NUCLEOTIDE SEQUENCE</scope>
</reference>
<evidence type="ECO:0000313" key="2">
    <source>
        <dbReference type="EMBL" id="CAJ1376178.1"/>
    </source>
</evidence>
<dbReference type="Proteomes" id="UP001178507">
    <property type="component" value="Unassembled WGS sequence"/>
</dbReference>
<protein>
    <submittedName>
        <fullName evidence="2">Uncharacterized protein</fullName>
    </submittedName>
</protein>
<keyword evidence="3" id="KW-1185">Reference proteome</keyword>
<keyword evidence="1" id="KW-0472">Membrane</keyword>
<feature type="non-terminal residue" evidence="2">
    <location>
        <position position="1"/>
    </location>
</feature>
<keyword evidence="1" id="KW-0812">Transmembrane</keyword>
<dbReference type="AlphaFoldDB" id="A0AA36HVM5"/>
<feature type="transmembrane region" description="Helical" evidence="1">
    <location>
        <begin position="41"/>
        <end position="62"/>
    </location>
</feature>
<gene>
    <name evidence="2" type="ORF">EVOR1521_LOCUS5298</name>
</gene>
<name>A0AA36HVM5_9DINO</name>
<accession>A0AA36HVM5</accession>
<proteinExistence type="predicted"/>
<sequence>VPLRTFAVGSLVLSFPTTWFTDSVVRYWNELYKNQATHGGAFAEIIACAASFGWLAFGTHLISTTATAPKAAPLLFWGSFLQCSAAWSILTCAIVCLIVTTVLNLTVQQQK</sequence>
<organism evidence="2 3">
    <name type="scientific">Effrenium voratum</name>
    <dbReference type="NCBI Taxonomy" id="2562239"/>
    <lineage>
        <taxon>Eukaryota</taxon>
        <taxon>Sar</taxon>
        <taxon>Alveolata</taxon>
        <taxon>Dinophyceae</taxon>
        <taxon>Suessiales</taxon>
        <taxon>Symbiodiniaceae</taxon>
        <taxon>Effrenium</taxon>
    </lineage>
</organism>
<keyword evidence="1" id="KW-1133">Transmembrane helix</keyword>
<dbReference type="EMBL" id="CAUJNA010000368">
    <property type="protein sequence ID" value="CAJ1376178.1"/>
    <property type="molecule type" value="Genomic_DNA"/>
</dbReference>
<feature type="transmembrane region" description="Helical" evidence="1">
    <location>
        <begin position="74"/>
        <end position="107"/>
    </location>
</feature>
<evidence type="ECO:0000256" key="1">
    <source>
        <dbReference type="SAM" id="Phobius"/>
    </source>
</evidence>
<evidence type="ECO:0000313" key="3">
    <source>
        <dbReference type="Proteomes" id="UP001178507"/>
    </source>
</evidence>